<sequence length="151" mass="17272">MTRILLKILNGAFIGIAIGYINALIFSVLFQTKYLFPSAPLFVSQFRTTLSATAFSTILWALIGCLFTVTSFIFQIERWSITRQTVAHFAITFVGFTPLALLSGWFPISGFWLFFYVIVFILIYFSIWSLEMLEAKKVVAQINDLLNMQEK</sequence>
<accession>G8PEH0</accession>
<keyword evidence="1" id="KW-0472">Membrane</keyword>
<dbReference type="PATRIC" id="fig|701521.8.peg.1258"/>
<evidence type="ECO:0008006" key="4">
    <source>
        <dbReference type="Google" id="ProtNLM"/>
    </source>
</evidence>
<dbReference type="AlphaFoldDB" id="G8PEH0"/>
<dbReference type="InterPro" id="IPR021560">
    <property type="entry name" value="DUF3021"/>
</dbReference>
<protein>
    <recommendedName>
        <fullName evidence="4">DUF3021 domain-containing protein</fullName>
    </recommendedName>
</protein>
<dbReference type="KEGG" id="pce:PECL_1353"/>
<dbReference type="EMBL" id="CP003137">
    <property type="protein sequence ID" value="AEV95579.1"/>
    <property type="molecule type" value="Genomic_DNA"/>
</dbReference>
<dbReference type="HOGENOM" id="CLU_103763_0_1_9"/>
<evidence type="ECO:0000256" key="1">
    <source>
        <dbReference type="SAM" id="Phobius"/>
    </source>
</evidence>
<dbReference type="STRING" id="701521.PECL_1353"/>
<evidence type="ECO:0000313" key="3">
    <source>
        <dbReference type="Proteomes" id="UP000005444"/>
    </source>
</evidence>
<dbReference type="Proteomes" id="UP000005444">
    <property type="component" value="Chromosome"/>
</dbReference>
<feature type="transmembrane region" description="Helical" evidence="1">
    <location>
        <begin position="12"/>
        <end position="30"/>
    </location>
</feature>
<feature type="transmembrane region" description="Helical" evidence="1">
    <location>
        <begin position="111"/>
        <end position="130"/>
    </location>
</feature>
<name>G8PEH0_PEDCP</name>
<keyword evidence="1" id="KW-0812">Transmembrane</keyword>
<feature type="transmembrane region" description="Helical" evidence="1">
    <location>
        <begin position="86"/>
        <end position="105"/>
    </location>
</feature>
<proteinExistence type="predicted"/>
<dbReference type="eggNOG" id="ENOG50330UE">
    <property type="taxonomic scope" value="Bacteria"/>
</dbReference>
<feature type="transmembrane region" description="Helical" evidence="1">
    <location>
        <begin position="50"/>
        <end position="74"/>
    </location>
</feature>
<reference evidence="2 3" key="1">
    <citation type="journal article" date="2012" name="J. Bacteriol.">
        <title>Complete Genome Sequence of the Beer Spoilage Organism Pediococcus claussenii ATCC BAA-344T.</title>
        <authorList>
            <person name="Pittet V."/>
            <person name="Abegunde T."/>
            <person name="Marfleet T."/>
            <person name="Haakensen M."/>
            <person name="Morrow K."/>
            <person name="Jayaprakash T."/>
            <person name="Schroeder K."/>
            <person name="Trost B."/>
            <person name="Byrns S."/>
            <person name="Bergsveinson J."/>
            <person name="Kusalik A."/>
            <person name="Ziola B."/>
        </authorList>
    </citation>
    <scope>NUCLEOTIDE SEQUENCE [LARGE SCALE GENOMIC DNA]</scope>
    <source>
        <strain evidence="2 3">ATCC BAA-344</strain>
    </source>
</reference>
<dbReference type="Pfam" id="PF11457">
    <property type="entry name" value="DUF3021"/>
    <property type="match status" value="1"/>
</dbReference>
<evidence type="ECO:0000313" key="2">
    <source>
        <dbReference type="EMBL" id="AEV95579.1"/>
    </source>
</evidence>
<dbReference type="RefSeq" id="WP_014215773.1">
    <property type="nucleotide sequence ID" value="NC_016605.1"/>
</dbReference>
<gene>
    <name evidence="2" type="ordered locus">PECL_1353</name>
</gene>
<keyword evidence="1" id="KW-1133">Transmembrane helix</keyword>
<keyword evidence="3" id="KW-1185">Reference proteome</keyword>
<organism evidence="2 3">
    <name type="scientific">Pediococcus claussenii (strain ATCC BAA-344 / DSM 14800 / JCM 18046 / KCTC 3811 / LMG 21948 / P06)</name>
    <dbReference type="NCBI Taxonomy" id="701521"/>
    <lineage>
        <taxon>Bacteria</taxon>
        <taxon>Bacillati</taxon>
        <taxon>Bacillota</taxon>
        <taxon>Bacilli</taxon>
        <taxon>Lactobacillales</taxon>
        <taxon>Lactobacillaceae</taxon>
        <taxon>Pediococcus</taxon>
    </lineage>
</organism>